<dbReference type="InterPro" id="IPR010496">
    <property type="entry name" value="AL/BT2_dom"/>
</dbReference>
<name>A0A6M1RE24_9BACT</name>
<dbReference type="EMBL" id="JAAKYA010000004">
    <property type="protein sequence ID" value="NGO37836.1"/>
    <property type="molecule type" value="Genomic_DNA"/>
</dbReference>
<dbReference type="RefSeq" id="WP_165105026.1">
    <property type="nucleotide sequence ID" value="NZ_JAAKYA010000004.1"/>
</dbReference>
<evidence type="ECO:0000313" key="3">
    <source>
        <dbReference type="Proteomes" id="UP000477311"/>
    </source>
</evidence>
<keyword evidence="3" id="KW-1185">Reference proteome</keyword>
<dbReference type="Proteomes" id="UP000477311">
    <property type="component" value="Unassembled WGS sequence"/>
</dbReference>
<comment type="caution">
    <text evidence="2">The sequence shown here is derived from an EMBL/GenBank/DDBJ whole genome shotgun (WGS) entry which is preliminary data.</text>
</comment>
<proteinExistence type="predicted"/>
<evidence type="ECO:0000313" key="2">
    <source>
        <dbReference type="EMBL" id="NGO37836.1"/>
    </source>
</evidence>
<dbReference type="Gene3D" id="2.60.120.560">
    <property type="entry name" value="Exo-inulinase, domain 1"/>
    <property type="match status" value="1"/>
</dbReference>
<protein>
    <submittedName>
        <fullName evidence="2">DUF1080 domain-containing protein</fullName>
    </submittedName>
</protein>
<feature type="domain" description="3-keto-alpha-glucoside-1,2-lyase/3-keto-2-hydroxy-glucal hydratase" evidence="1">
    <location>
        <begin position="16"/>
        <end position="189"/>
    </location>
</feature>
<gene>
    <name evidence="2" type="ORF">G4L39_00245</name>
</gene>
<accession>A0A6M1RE24</accession>
<evidence type="ECO:0000259" key="1">
    <source>
        <dbReference type="Pfam" id="PF06439"/>
    </source>
</evidence>
<dbReference type="GO" id="GO:0016787">
    <property type="term" value="F:hydrolase activity"/>
    <property type="evidence" value="ECO:0007669"/>
    <property type="project" value="InterPro"/>
</dbReference>
<dbReference type="Pfam" id="PF06439">
    <property type="entry name" value="3keto-disac_hyd"/>
    <property type="match status" value="1"/>
</dbReference>
<reference evidence="2 3" key="1">
    <citation type="submission" date="2020-02" db="EMBL/GenBank/DDBJ databases">
        <title>Draft genome sequence of Limisphaera ngatamarikiensis NGM72.4T, a thermophilic Verrucomicrobia grouped in subdivision 3.</title>
        <authorList>
            <person name="Carere C.R."/>
            <person name="Steen J."/>
            <person name="Hugenholtz P."/>
            <person name="Stott M.B."/>
        </authorList>
    </citation>
    <scope>NUCLEOTIDE SEQUENCE [LARGE SCALE GENOMIC DNA]</scope>
    <source>
        <strain evidence="2 3">NGM72.4</strain>
    </source>
</reference>
<organism evidence="2 3">
    <name type="scientific">Limisphaera ngatamarikiensis</name>
    <dbReference type="NCBI Taxonomy" id="1324935"/>
    <lineage>
        <taxon>Bacteria</taxon>
        <taxon>Pseudomonadati</taxon>
        <taxon>Verrucomicrobiota</taxon>
        <taxon>Verrucomicrobiia</taxon>
        <taxon>Limisphaerales</taxon>
        <taxon>Limisphaeraceae</taxon>
        <taxon>Limisphaera</taxon>
    </lineage>
</organism>
<dbReference type="AlphaFoldDB" id="A0A6M1RE24"/>
<sequence length="200" mass="22990">MALAVVTLWWGVHAQEWQPLFNGRDLSGWKVPEPNPFWRVVDGVLVGQNDPALQGSMLWTEKEYGDFDLEFEARWDGEIDSGVMLRKPELQLQIGVSRTLKKDMTGSFYTGGRERYPESGQAREIEKVLKPGQWNKFRLRAEGTRFTVWVNDQKVVEYTDERYKDPAPIGLQIHAGVDMRVEFRNLRIRELPPKPASASG</sequence>